<feature type="region of interest" description="Disordered" evidence="1">
    <location>
        <begin position="46"/>
        <end position="77"/>
    </location>
</feature>
<comment type="caution">
    <text evidence="2">The sequence shown here is derived from an EMBL/GenBank/DDBJ whole genome shotgun (WGS) entry which is preliminary data.</text>
</comment>
<reference evidence="2 3" key="1">
    <citation type="journal article" date="2024" name="Plant Biotechnol. J.">
        <title>Dendrobium thyrsiflorum genome and its molecular insights into genes involved in important horticultural traits.</title>
        <authorList>
            <person name="Chen B."/>
            <person name="Wang J.Y."/>
            <person name="Zheng P.J."/>
            <person name="Li K.L."/>
            <person name="Liang Y.M."/>
            <person name="Chen X.F."/>
            <person name="Zhang C."/>
            <person name="Zhao X."/>
            <person name="He X."/>
            <person name="Zhang G.Q."/>
            <person name="Liu Z.J."/>
            <person name="Xu Q."/>
        </authorList>
    </citation>
    <scope>NUCLEOTIDE SEQUENCE [LARGE SCALE GENOMIC DNA]</scope>
    <source>
        <strain evidence="2">GZMU011</strain>
    </source>
</reference>
<dbReference type="InterPro" id="IPR013951">
    <property type="entry name" value="Rxt3"/>
</dbReference>
<evidence type="ECO:0000313" key="2">
    <source>
        <dbReference type="EMBL" id="KAL0917913.1"/>
    </source>
</evidence>
<gene>
    <name evidence="2" type="ORF">M5K25_013021</name>
</gene>
<dbReference type="Proteomes" id="UP001552299">
    <property type="component" value="Unassembled WGS sequence"/>
</dbReference>
<feature type="region of interest" description="Disordered" evidence="1">
    <location>
        <begin position="364"/>
        <end position="399"/>
    </location>
</feature>
<dbReference type="EMBL" id="JANQDX010000010">
    <property type="protein sequence ID" value="KAL0917913.1"/>
    <property type="molecule type" value="Genomic_DNA"/>
</dbReference>
<name>A0ABD0UYV5_DENTH</name>
<evidence type="ECO:0000256" key="1">
    <source>
        <dbReference type="SAM" id="MobiDB-lite"/>
    </source>
</evidence>
<evidence type="ECO:0000313" key="3">
    <source>
        <dbReference type="Proteomes" id="UP001552299"/>
    </source>
</evidence>
<dbReference type="InterPro" id="IPR036609">
    <property type="entry name" value="LCCL_sf"/>
</dbReference>
<dbReference type="Gene3D" id="2.170.130.20">
    <property type="entry name" value="LCCL-like domain"/>
    <property type="match status" value="1"/>
</dbReference>
<accession>A0ABD0UYV5</accession>
<keyword evidence="3" id="KW-1185">Reference proteome</keyword>
<organism evidence="2 3">
    <name type="scientific">Dendrobium thyrsiflorum</name>
    <name type="common">Pinecone-like raceme dendrobium</name>
    <name type="synonym">Orchid</name>
    <dbReference type="NCBI Taxonomy" id="117978"/>
    <lineage>
        <taxon>Eukaryota</taxon>
        <taxon>Viridiplantae</taxon>
        <taxon>Streptophyta</taxon>
        <taxon>Embryophyta</taxon>
        <taxon>Tracheophyta</taxon>
        <taxon>Spermatophyta</taxon>
        <taxon>Magnoliopsida</taxon>
        <taxon>Liliopsida</taxon>
        <taxon>Asparagales</taxon>
        <taxon>Orchidaceae</taxon>
        <taxon>Epidendroideae</taxon>
        <taxon>Malaxideae</taxon>
        <taxon>Dendrobiinae</taxon>
        <taxon>Dendrobium</taxon>
    </lineage>
</organism>
<feature type="region of interest" description="Disordered" evidence="1">
    <location>
        <begin position="1"/>
        <end position="28"/>
    </location>
</feature>
<feature type="compositionally biased region" description="Basic and acidic residues" evidence="1">
    <location>
        <begin position="51"/>
        <end position="70"/>
    </location>
</feature>
<dbReference type="SUPFAM" id="SSF69848">
    <property type="entry name" value="LCCL domain"/>
    <property type="match status" value="1"/>
</dbReference>
<dbReference type="AlphaFoldDB" id="A0ABD0UYV5"/>
<sequence length="778" mass="88883">MGGVSKNSDKEENNFVPSKRLLEDSSQFSNNSERLLQSLADESHFAFGSNMDERPAKVRRTETHDLDRRSSPQQQKASYANILSDHAITHDNRLSRDIKDARDIIGGSREVKEDIRVLHSDMPCSHSIANVARLDGRRNEKDFRFDKAFGTDFKGNIKSEKDWTDKKYSKSPNDRSYSWHPAQQDTHCVGMDGNINFFVAVEEYFKGPVVTGDIDLDTKTEEKLKEKGRERKDWRSKDWREKEILNDDSRSNIKGVSNGNKELVKEREVDRWLRATSNIQKDNEGKEKNPVKKEVADMVGMECLPHGKHIDESEKVEEHETLNLEPRKQKDDVIKGFDGEFRGNKRENNLQVDGEKHKIFDSYDNEAKDESDGYGTAEKGSESLGHDFTQCKRKRHSRGSPNNNWELYFSSETCDHEGIQGKSEVAAIVYEPGGSMSKLLKLWKEFEASSENKNGDFIPYGPILDIRIPPKHVSSTNRQLRYAQMWGTDVYTIDSDVVAVLIHTGYCLPLTSPLPAAIDELQATIRVLPPQECYLSTIRNNIHSRAWGSSAHCSYRIENCSIVKKGGGTIKLEPHFTRISGLEPTIAPLPFERTMIPRAATASNVLSQQRFVREVSVQYNLCNEPWIKYSVSIVADKGMRKPLYTSARLKKGEVLYLETHFNRYELCFNREKACLNRASTSCQTSAFSEKRQCHSSLVQVCDRNATDGENIADMFRWSQCKKVLPEKMMRSIGIPLPTEHLVVLEENLDWEDIQWSQAAVWIAGKEYKLARVHFLSPK</sequence>
<protein>
    <submittedName>
        <fullName evidence="2">Uncharacterized protein</fullName>
    </submittedName>
</protein>
<proteinExistence type="predicted"/>
<dbReference type="Pfam" id="PF08642">
    <property type="entry name" value="Rxt3"/>
    <property type="match status" value="1"/>
</dbReference>